<feature type="region of interest" description="Disordered" evidence="1">
    <location>
        <begin position="191"/>
        <end position="220"/>
    </location>
</feature>
<dbReference type="Proteomes" id="UP001605036">
    <property type="component" value="Unassembled WGS sequence"/>
</dbReference>
<evidence type="ECO:0000256" key="1">
    <source>
        <dbReference type="SAM" id="MobiDB-lite"/>
    </source>
</evidence>
<feature type="region of interest" description="Disordered" evidence="1">
    <location>
        <begin position="243"/>
        <end position="282"/>
    </location>
</feature>
<comment type="caution">
    <text evidence="2">The sequence shown here is derived from an EMBL/GenBank/DDBJ whole genome shotgun (WGS) entry which is preliminary data.</text>
</comment>
<dbReference type="InterPro" id="IPR025322">
    <property type="entry name" value="PADRE_dom"/>
</dbReference>
<evidence type="ECO:0008006" key="4">
    <source>
        <dbReference type="Google" id="ProtNLM"/>
    </source>
</evidence>
<keyword evidence="3" id="KW-1185">Reference proteome</keyword>
<sequence length="304" mass="33619">MGNFASCVSPDMAKLSVKVVLPDGKVQEYRRSVVVAELMMEHPNYFVIHSSSLTNINKKSMLSAELELEAGRLYYLLPYDKFQGVLSPETNDAPDNKPARAVNAIQQLAQAKFEMQQKQNSLITTRLIVKGEDLNHLISADVGIGGGRRSPPTISHSSPDLRELYSNQHLMKSNSWKPKLETIREVVAVSRSKKQRVHNWDDSASGEESRSESAVASAVASPKASIKEAAVVPIMSTPPKAFTTAGSMMGPSSHRKKIPAGEKKMKKSTRKKMEREQQSSRAQGYTELFPVVVQCPPRRMQAVN</sequence>
<organism evidence="2 3">
    <name type="scientific">Riccia fluitans</name>
    <dbReference type="NCBI Taxonomy" id="41844"/>
    <lineage>
        <taxon>Eukaryota</taxon>
        <taxon>Viridiplantae</taxon>
        <taxon>Streptophyta</taxon>
        <taxon>Embryophyta</taxon>
        <taxon>Marchantiophyta</taxon>
        <taxon>Marchantiopsida</taxon>
        <taxon>Marchantiidae</taxon>
        <taxon>Marchantiales</taxon>
        <taxon>Ricciaceae</taxon>
        <taxon>Riccia</taxon>
    </lineage>
</organism>
<feature type="compositionally biased region" description="Basic residues" evidence="1">
    <location>
        <begin position="253"/>
        <end position="270"/>
    </location>
</feature>
<dbReference type="PANTHER" id="PTHR33052">
    <property type="entry name" value="DUF4228 DOMAIN PROTEIN-RELATED"/>
    <property type="match status" value="1"/>
</dbReference>
<dbReference type="AlphaFoldDB" id="A0ABD1YSE5"/>
<evidence type="ECO:0000313" key="2">
    <source>
        <dbReference type="EMBL" id="KAL2633691.1"/>
    </source>
</evidence>
<accession>A0ABD1YSE5</accession>
<evidence type="ECO:0000313" key="3">
    <source>
        <dbReference type="Proteomes" id="UP001605036"/>
    </source>
</evidence>
<reference evidence="2 3" key="1">
    <citation type="submission" date="2024-09" db="EMBL/GenBank/DDBJ databases">
        <title>Chromosome-scale assembly of Riccia fluitans.</title>
        <authorList>
            <person name="Paukszto L."/>
            <person name="Sawicki J."/>
            <person name="Karawczyk K."/>
            <person name="Piernik-Szablinska J."/>
            <person name="Szczecinska M."/>
            <person name="Mazdziarz M."/>
        </authorList>
    </citation>
    <scope>NUCLEOTIDE SEQUENCE [LARGE SCALE GENOMIC DNA]</scope>
    <source>
        <strain evidence="2">Rf_01</strain>
        <tissue evidence="2">Aerial parts of the thallus</tissue>
    </source>
</reference>
<gene>
    <name evidence="2" type="ORF">R1flu_005170</name>
</gene>
<protein>
    <recommendedName>
        <fullName evidence="4">DUF4228 domain-containing protein</fullName>
    </recommendedName>
</protein>
<dbReference type="EMBL" id="JBHFFA010000003">
    <property type="protein sequence ID" value="KAL2633691.1"/>
    <property type="molecule type" value="Genomic_DNA"/>
</dbReference>
<name>A0ABD1YSE5_9MARC</name>
<dbReference type="Pfam" id="PF14009">
    <property type="entry name" value="PADRE"/>
    <property type="match status" value="1"/>
</dbReference>
<proteinExistence type="predicted"/>